<evidence type="ECO:0000313" key="2">
    <source>
        <dbReference type="Proteomes" id="UP000198601"/>
    </source>
</evidence>
<dbReference type="Gene3D" id="3.40.50.1980">
    <property type="entry name" value="Nitrogenase molybdenum iron protein domain"/>
    <property type="match status" value="1"/>
</dbReference>
<dbReference type="OrthoDB" id="2241086at2"/>
<name>A0A1G4TT11_9BACL</name>
<sequence>MAFVFFQDKLLYVYGNQRLSSTLYDALGFSRPEKVATLFKDKPTRQSISNEALPDYAGARIFLVTLDNNESAKKGRRSS</sequence>
<dbReference type="SUPFAM" id="SSF53807">
    <property type="entry name" value="Helical backbone' metal receptor"/>
    <property type="match status" value="1"/>
</dbReference>
<gene>
    <name evidence="1" type="ORF">SAMN04487970_106614</name>
</gene>
<keyword evidence="2" id="KW-1185">Reference proteome</keyword>
<proteinExistence type="predicted"/>
<evidence type="ECO:0000313" key="1">
    <source>
        <dbReference type="EMBL" id="SCW84556.1"/>
    </source>
</evidence>
<organism evidence="1 2">
    <name type="scientific">Paenibacillus tianmuensis</name>
    <dbReference type="NCBI Taxonomy" id="624147"/>
    <lineage>
        <taxon>Bacteria</taxon>
        <taxon>Bacillati</taxon>
        <taxon>Bacillota</taxon>
        <taxon>Bacilli</taxon>
        <taxon>Bacillales</taxon>
        <taxon>Paenibacillaceae</taxon>
        <taxon>Paenibacillus</taxon>
    </lineage>
</organism>
<reference evidence="2" key="1">
    <citation type="submission" date="2016-10" db="EMBL/GenBank/DDBJ databases">
        <authorList>
            <person name="Varghese N."/>
            <person name="Submissions S."/>
        </authorList>
    </citation>
    <scope>NUCLEOTIDE SEQUENCE [LARGE SCALE GENOMIC DNA]</scope>
    <source>
        <strain evidence="2">CGMCC 1.8946</strain>
    </source>
</reference>
<dbReference type="Proteomes" id="UP000198601">
    <property type="component" value="Unassembled WGS sequence"/>
</dbReference>
<dbReference type="AlphaFoldDB" id="A0A1G4TT11"/>
<protein>
    <submittedName>
        <fullName evidence="1">Iron complex transport system substrate-binding protein</fullName>
    </submittedName>
</protein>
<dbReference type="EMBL" id="FMTT01000066">
    <property type="protein sequence ID" value="SCW84556.1"/>
    <property type="molecule type" value="Genomic_DNA"/>
</dbReference>
<dbReference type="STRING" id="624147.SAMN04487970_106614"/>
<accession>A0A1G4TT11</accession>
<dbReference type="RefSeq" id="WP_090676739.1">
    <property type="nucleotide sequence ID" value="NZ_FMTT01000066.1"/>
</dbReference>